<feature type="compositionally biased region" description="Basic residues" evidence="1">
    <location>
        <begin position="1"/>
        <end position="10"/>
    </location>
</feature>
<reference evidence="2" key="1">
    <citation type="submission" date="2020-06" db="EMBL/GenBank/DDBJ databases">
        <authorList>
            <person name="Li T."/>
            <person name="Hu X."/>
            <person name="Zhang T."/>
            <person name="Song X."/>
            <person name="Zhang H."/>
            <person name="Dai N."/>
            <person name="Sheng W."/>
            <person name="Hou X."/>
            <person name="Wei L."/>
        </authorList>
    </citation>
    <scope>NUCLEOTIDE SEQUENCE</scope>
    <source>
        <strain evidence="2">G02</strain>
        <tissue evidence="2">Leaf</tissue>
    </source>
</reference>
<dbReference type="AlphaFoldDB" id="A0AAW2N875"/>
<feature type="region of interest" description="Disordered" evidence="1">
    <location>
        <begin position="1"/>
        <end position="54"/>
    </location>
</feature>
<comment type="caution">
    <text evidence="2">The sequence shown here is derived from an EMBL/GenBank/DDBJ whole genome shotgun (WGS) entry which is preliminary data.</text>
</comment>
<name>A0AAW2N875_SESRA</name>
<evidence type="ECO:0000256" key="1">
    <source>
        <dbReference type="SAM" id="MobiDB-lite"/>
    </source>
</evidence>
<reference evidence="2" key="2">
    <citation type="journal article" date="2024" name="Plant">
        <title>Genomic evolution and insights into agronomic trait innovations of Sesamum species.</title>
        <authorList>
            <person name="Miao H."/>
            <person name="Wang L."/>
            <person name="Qu L."/>
            <person name="Liu H."/>
            <person name="Sun Y."/>
            <person name="Le M."/>
            <person name="Wang Q."/>
            <person name="Wei S."/>
            <person name="Zheng Y."/>
            <person name="Lin W."/>
            <person name="Duan Y."/>
            <person name="Cao H."/>
            <person name="Xiong S."/>
            <person name="Wang X."/>
            <person name="Wei L."/>
            <person name="Li C."/>
            <person name="Ma Q."/>
            <person name="Ju M."/>
            <person name="Zhao R."/>
            <person name="Li G."/>
            <person name="Mu C."/>
            <person name="Tian Q."/>
            <person name="Mei H."/>
            <person name="Zhang T."/>
            <person name="Gao T."/>
            <person name="Zhang H."/>
        </authorList>
    </citation>
    <scope>NUCLEOTIDE SEQUENCE</scope>
    <source>
        <strain evidence="2">G02</strain>
    </source>
</reference>
<feature type="compositionally biased region" description="Basic and acidic residues" evidence="1">
    <location>
        <begin position="36"/>
        <end position="47"/>
    </location>
</feature>
<sequence>MGQRGLRSRGGRNGWYDRRDRGGFVNGGRRKIGGNEGRRRWGSRGDGDGGAWGGRRASGEYGGVAGIDQVLDLVDVRLGARMQRDGVAIRHFACFRRCIRVCFS</sequence>
<accession>A0AAW2N875</accession>
<evidence type="ECO:0000313" key="2">
    <source>
        <dbReference type="EMBL" id="KAL0339975.1"/>
    </source>
</evidence>
<dbReference type="EMBL" id="JACGWJ010000020">
    <property type="protein sequence ID" value="KAL0339975.1"/>
    <property type="molecule type" value="Genomic_DNA"/>
</dbReference>
<proteinExistence type="predicted"/>
<organism evidence="2">
    <name type="scientific">Sesamum radiatum</name>
    <name type="common">Black benniseed</name>
    <dbReference type="NCBI Taxonomy" id="300843"/>
    <lineage>
        <taxon>Eukaryota</taxon>
        <taxon>Viridiplantae</taxon>
        <taxon>Streptophyta</taxon>
        <taxon>Embryophyta</taxon>
        <taxon>Tracheophyta</taxon>
        <taxon>Spermatophyta</taxon>
        <taxon>Magnoliopsida</taxon>
        <taxon>eudicotyledons</taxon>
        <taxon>Gunneridae</taxon>
        <taxon>Pentapetalae</taxon>
        <taxon>asterids</taxon>
        <taxon>lamiids</taxon>
        <taxon>Lamiales</taxon>
        <taxon>Pedaliaceae</taxon>
        <taxon>Sesamum</taxon>
    </lineage>
</organism>
<gene>
    <name evidence="2" type="ORF">Sradi_4514300</name>
</gene>
<protein>
    <submittedName>
        <fullName evidence="2">Uncharacterized protein</fullName>
    </submittedName>
</protein>